<evidence type="ECO:0000313" key="1">
    <source>
        <dbReference type="EMBL" id="CAF2195080.1"/>
    </source>
</evidence>
<dbReference type="EMBL" id="CAJNRG010016237">
    <property type="protein sequence ID" value="CAF2195080.1"/>
    <property type="molecule type" value="Genomic_DNA"/>
</dbReference>
<accession>A0A816ZGH1</accession>
<evidence type="ECO:0000313" key="2">
    <source>
        <dbReference type="Proteomes" id="UP000663887"/>
    </source>
</evidence>
<protein>
    <recommendedName>
        <fullName evidence="3">F-box domain-containing protein</fullName>
    </recommendedName>
</protein>
<evidence type="ECO:0008006" key="3">
    <source>
        <dbReference type="Google" id="ProtNLM"/>
    </source>
</evidence>
<gene>
    <name evidence="1" type="ORF">XDN619_LOCUS32493</name>
</gene>
<sequence>MRIHNEFKKLTMSKSTIESLPNEIWLIIFSYLSLFDICQAFLDIKNTRIEHLLTSMHHILYANSMHYDQVRQIENEHNDHTNRFLALIHTVVLGDSRVCKVLEADWETRLNKYLLSIKKLVILDGDHSLFHCVSSIIRPLFSSSSTLQHLHIVFSRAQVPYSSTLSEPVHHQVSIRTMILEVEKVQLTLSIQQPSELTLLLKRGALPATEHLSVTNEEMRTALPLYRYKPISNIQLCEHELRKVADGTRLRSLVLRYINLKDAVILMDSLTMPLLEKLIFVDLYDRTLDHVGKFQELCSSTYLPALKDLHFSFCFPQEMEHGWQMSSFSCNGKWPFDNLGCYLDDSWISVDGDLNSVTDPLFVVYKRPINVLLQHKRTLHNHRLVEQAIIPIVTNGRRSLDLTCDQTDQPDKLLKDLQVAANSSVNKIYLTCEVGRTNIPVTPNCPVCSGLLLRHLRSMTFNFEPDSTQNTIRIMIVEQILDASPNLSHLVTAWKDFRHCSKSYSNLKHLRLIVDRVHSKDEPYFNVHQFTQLAPHLRRLETGGTNVILNTDLVNFVLEIIREFHQLIELAINKGNLYESKEQIRNTFKESLITAVRNGLFDCNNIRIDLCFRDWLYVWL</sequence>
<dbReference type="Proteomes" id="UP000663887">
    <property type="component" value="Unassembled WGS sequence"/>
</dbReference>
<organism evidence="1 2">
    <name type="scientific">Rotaria magnacalcarata</name>
    <dbReference type="NCBI Taxonomy" id="392030"/>
    <lineage>
        <taxon>Eukaryota</taxon>
        <taxon>Metazoa</taxon>
        <taxon>Spiralia</taxon>
        <taxon>Gnathifera</taxon>
        <taxon>Rotifera</taxon>
        <taxon>Eurotatoria</taxon>
        <taxon>Bdelloidea</taxon>
        <taxon>Philodinida</taxon>
        <taxon>Philodinidae</taxon>
        <taxon>Rotaria</taxon>
    </lineage>
</organism>
<reference evidence="1" key="1">
    <citation type="submission" date="2021-02" db="EMBL/GenBank/DDBJ databases">
        <authorList>
            <person name="Nowell W R."/>
        </authorList>
    </citation>
    <scope>NUCLEOTIDE SEQUENCE</scope>
</reference>
<proteinExistence type="predicted"/>
<comment type="caution">
    <text evidence="1">The sequence shown here is derived from an EMBL/GenBank/DDBJ whole genome shotgun (WGS) entry which is preliminary data.</text>
</comment>
<dbReference type="CDD" id="cd09917">
    <property type="entry name" value="F-box_SF"/>
    <property type="match status" value="1"/>
</dbReference>
<name>A0A816ZGH1_9BILA</name>
<dbReference type="AlphaFoldDB" id="A0A816ZGH1"/>
<dbReference type="SUPFAM" id="SSF81383">
    <property type="entry name" value="F-box domain"/>
    <property type="match status" value="1"/>
</dbReference>
<dbReference type="InterPro" id="IPR036047">
    <property type="entry name" value="F-box-like_dom_sf"/>
</dbReference>